<dbReference type="UniPathway" id="UPA00038">
    <property type="reaction ID" value="UER00491"/>
</dbReference>
<dbReference type="EC" id="1.1.1.22" evidence="3 10"/>
<dbReference type="PANTHER" id="PTHR43750">
    <property type="entry name" value="UDP-GLUCOSE 6-DEHYDROGENASE TUAD"/>
    <property type="match status" value="1"/>
</dbReference>
<dbReference type="SMART" id="SM00984">
    <property type="entry name" value="UDPG_MGDP_dh_C"/>
    <property type="match status" value="1"/>
</dbReference>
<evidence type="ECO:0000256" key="12">
    <source>
        <dbReference type="PIRSR" id="PIRSR500134-2"/>
    </source>
</evidence>
<feature type="binding site" evidence="13">
    <location>
        <position position="29"/>
    </location>
    <ligand>
        <name>NAD(+)</name>
        <dbReference type="ChEBI" id="CHEBI:57540"/>
    </ligand>
</feature>
<feature type="binding site" evidence="13">
    <location>
        <position position="34"/>
    </location>
    <ligand>
        <name>NAD(+)</name>
        <dbReference type="ChEBI" id="CHEBI:57540"/>
    </ligand>
</feature>
<feature type="binding site" evidence="13">
    <location>
        <position position="256"/>
    </location>
    <ligand>
        <name>NAD(+)</name>
        <dbReference type="ChEBI" id="CHEBI:57540"/>
    </ligand>
</feature>
<comment type="caution">
    <text evidence="15">The sequence shown here is derived from an EMBL/GenBank/DDBJ whole genome shotgun (WGS) entry which is preliminary data.</text>
</comment>
<dbReference type="Pfam" id="PF03720">
    <property type="entry name" value="UDPG_MGDP_dh_C"/>
    <property type="match status" value="1"/>
</dbReference>
<gene>
    <name evidence="15" type="primary">ugd</name>
    <name evidence="15" type="ORF">CLCOL_24290</name>
</gene>
<feature type="binding site" evidence="12">
    <location>
        <position position="197"/>
    </location>
    <ligand>
        <name>substrate</name>
    </ligand>
</feature>
<protein>
    <recommendedName>
        <fullName evidence="4 10">UDP-glucose 6-dehydrogenase</fullName>
        <ecNumber evidence="3 10">1.1.1.22</ecNumber>
    </recommendedName>
</protein>
<evidence type="ECO:0000256" key="6">
    <source>
        <dbReference type="ARBA" id="ARBA00023002"/>
    </source>
</evidence>
<comment type="catalytic activity">
    <reaction evidence="8 10">
        <text>UDP-alpha-D-glucose + 2 NAD(+) + H2O = UDP-alpha-D-glucuronate + 2 NADH + 3 H(+)</text>
        <dbReference type="Rhea" id="RHEA:23596"/>
        <dbReference type="ChEBI" id="CHEBI:15377"/>
        <dbReference type="ChEBI" id="CHEBI:15378"/>
        <dbReference type="ChEBI" id="CHEBI:57540"/>
        <dbReference type="ChEBI" id="CHEBI:57945"/>
        <dbReference type="ChEBI" id="CHEBI:58052"/>
        <dbReference type="ChEBI" id="CHEBI:58885"/>
        <dbReference type="EC" id="1.1.1.22"/>
    </reaction>
</comment>
<dbReference type="InterPro" id="IPR001732">
    <property type="entry name" value="UDP-Glc/GDP-Man_DH_N"/>
</dbReference>
<keyword evidence="6 10" id="KW-0560">Oxidoreductase</keyword>
<proteinExistence type="inferred from homology"/>
<dbReference type="Gene3D" id="1.10.1040.10">
    <property type="entry name" value="N-(1-d-carboxylethyl)-l-norvaline Dehydrogenase, domain 2"/>
    <property type="match status" value="1"/>
</dbReference>
<evidence type="ECO:0000256" key="2">
    <source>
        <dbReference type="ARBA" id="ARBA00006601"/>
    </source>
</evidence>
<comment type="function">
    <text evidence="9">Catalyzes the formation of UDP-glucuronic acid which is required for capsular hyaluronic acid synthesis.</text>
</comment>
<dbReference type="SUPFAM" id="SSF52413">
    <property type="entry name" value="UDP-glucose/GDP-mannose dehydrogenase C-terminal domain"/>
    <property type="match status" value="1"/>
</dbReference>
<dbReference type="InterPro" id="IPR028357">
    <property type="entry name" value="UDPglc_DH_bac"/>
</dbReference>
<evidence type="ECO:0000256" key="8">
    <source>
        <dbReference type="ARBA" id="ARBA00047473"/>
    </source>
</evidence>
<evidence type="ECO:0000256" key="10">
    <source>
        <dbReference type="PIRNR" id="PIRNR000124"/>
    </source>
</evidence>
<dbReference type="FunFam" id="1.10.1040.10:FF:000026">
    <property type="entry name" value="UDP-glucose 6-dehydrogenase"/>
    <property type="match status" value="1"/>
</dbReference>
<feature type="binding site" evidence="13">
    <location>
        <position position="314"/>
    </location>
    <ligand>
        <name>NAD(+)</name>
        <dbReference type="ChEBI" id="CHEBI:57540"/>
    </ligand>
</feature>
<feature type="binding site" evidence="12">
    <location>
        <begin position="142"/>
        <end position="145"/>
    </location>
    <ligand>
        <name>substrate</name>
    </ligand>
</feature>
<sequence>MKIAVAGMGYVGLSMAVLLAQHNEVVAVDVLQEKVDMVNDKISPIVDKEIQEFLQTKELNLRATTDTYKAYKDAEYVIIATPTDYDPEKNYFNTRTVESVIATVLAINPDAVMIIKSTIPVGYTKRVREMFDTKNIIFSPEFLREGKALYDNLYPSRIVVGEQSERAEKFANLLLEGAIKKDVPVLFTDSTEAEAIKLFANTYLAMRVAFFNELDTYAELRGLNTKQIIEGVCLDPRIGNHYNNPSFGYGGYCLPKDTKQLLANYQDVPNNLIEAIVKANTTRKDHIAEMIIKRKPKVVGIYRLTMKTDSDNFRQSAIQGVMKRIKAKGIEVVVYEPVLKEDKFFNSRVIKDFNEFKEISDVIVVNRMCEELEDVKDKVYTRDIFSRD</sequence>
<dbReference type="GO" id="GO:0000271">
    <property type="term" value="P:polysaccharide biosynthetic process"/>
    <property type="evidence" value="ECO:0007669"/>
    <property type="project" value="InterPro"/>
</dbReference>
<comment type="similarity">
    <text evidence="2 10">Belongs to the UDP-glucose/GDP-mannose dehydrogenase family.</text>
</comment>
<dbReference type="InterPro" id="IPR014026">
    <property type="entry name" value="UDP-Glc/GDP-Man_DH_dimer"/>
</dbReference>
<evidence type="ECO:0000256" key="3">
    <source>
        <dbReference type="ARBA" id="ARBA00012954"/>
    </source>
</evidence>
<evidence type="ECO:0000256" key="9">
    <source>
        <dbReference type="ARBA" id="ARBA00055655"/>
    </source>
</evidence>
<dbReference type="GO" id="GO:0006065">
    <property type="term" value="P:UDP-glucuronate biosynthetic process"/>
    <property type="evidence" value="ECO:0007669"/>
    <property type="project" value="UniProtKB-UniPathway"/>
</dbReference>
<name>A0A151AK35_9CLOT</name>
<feature type="binding site" evidence="12">
    <location>
        <position position="250"/>
    </location>
    <ligand>
        <name>substrate</name>
    </ligand>
</feature>
<dbReference type="Pfam" id="PF00984">
    <property type="entry name" value="UDPG_MGDP_dh"/>
    <property type="match status" value="1"/>
</dbReference>
<evidence type="ECO:0000256" key="7">
    <source>
        <dbReference type="ARBA" id="ARBA00023027"/>
    </source>
</evidence>
<reference evidence="15 16" key="1">
    <citation type="submission" date="2016-02" db="EMBL/GenBank/DDBJ databases">
        <title>Genome sequence of Clostridium colicanis DSM 13634.</title>
        <authorList>
            <person name="Poehlein A."/>
            <person name="Daniel R."/>
        </authorList>
    </citation>
    <scope>NUCLEOTIDE SEQUENCE [LARGE SCALE GENOMIC DNA]</scope>
    <source>
        <strain evidence="15 16">DSM 13634</strain>
    </source>
</reference>
<evidence type="ECO:0000256" key="13">
    <source>
        <dbReference type="PIRSR" id="PIRSR500134-3"/>
    </source>
</evidence>
<evidence type="ECO:0000256" key="4">
    <source>
        <dbReference type="ARBA" id="ARBA00015132"/>
    </source>
</evidence>
<evidence type="ECO:0000256" key="11">
    <source>
        <dbReference type="PIRSR" id="PIRSR500134-1"/>
    </source>
</evidence>
<dbReference type="PIRSF" id="PIRSF000124">
    <property type="entry name" value="UDPglc_GDPman_dh"/>
    <property type="match status" value="1"/>
</dbReference>
<feature type="domain" description="UDP-glucose/GDP-mannose dehydrogenase C-terminal" evidence="14">
    <location>
        <begin position="300"/>
        <end position="387"/>
    </location>
</feature>
<dbReference type="AlphaFoldDB" id="A0A151AK35"/>
<dbReference type="PANTHER" id="PTHR43750:SF2">
    <property type="entry name" value="UDP-GLUCOSE 6-DEHYDROGENASE"/>
    <property type="match status" value="1"/>
</dbReference>
<evidence type="ECO:0000259" key="14">
    <source>
        <dbReference type="SMART" id="SM00984"/>
    </source>
</evidence>
<dbReference type="GO" id="GO:0051287">
    <property type="term" value="F:NAD binding"/>
    <property type="evidence" value="ECO:0007669"/>
    <property type="project" value="InterPro"/>
</dbReference>
<feature type="binding site" evidence="12">
    <location>
        <begin position="242"/>
        <end position="246"/>
    </location>
    <ligand>
        <name>substrate</name>
    </ligand>
</feature>
<keyword evidence="7 10" id="KW-0520">NAD</keyword>
<dbReference type="InterPro" id="IPR013328">
    <property type="entry name" value="6PGD_dom2"/>
</dbReference>
<dbReference type="NCBIfam" id="TIGR03026">
    <property type="entry name" value="NDP-sugDHase"/>
    <property type="match status" value="1"/>
</dbReference>
<dbReference type="SUPFAM" id="SSF48179">
    <property type="entry name" value="6-phosphogluconate dehydrogenase C-terminal domain-like"/>
    <property type="match status" value="1"/>
</dbReference>
<evidence type="ECO:0000256" key="5">
    <source>
        <dbReference type="ARBA" id="ARBA00022903"/>
    </source>
</evidence>
<dbReference type="EMBL" id="LTBB01000017">
    <property type="protein sequence ID" value="KYH27962.1"/>
    <property type="molecule type" value="Genomic_DNA"/>
</dbReference>
<dbReference type="InterPro" id="IPR008927">
    <property type="entry name" value="6-PGluconate_DH-like_C_sf"/>
</dbReference>
<dbReference type="InterPro" id="IPR036220">
    <property type="entry name" value="UDP-Glc/GDP-Man_DH_C_sf"/>
</dbReference>
<accession>A0A151AK35</accession>
<feature type="binding site" evidence="13">
    <location>
        <position position="145"/>
    </location>
    <ligand>
        <name>NAD(+)</name>
        <dbReference type="ChEBI" id="CHEBI:57540"/>
    </ligand>
</feature>
<dbReference type="InterPro" id="IPR017476">
    <property type="entry name" value="UDP-Glc/GDP-Man"/>
</dbReference>
<dbReference type="Gene3D" id="3.40.50.720">
    <property type="entry name" value="NAD(P)-binding Rossmann-like Domain"/>
    <property type="match status" value="2"/>
</dbReference>
<organism evidence="15 16">
    <name type="scientific">Clostridium colicanis DSM 13634</name>
    <dbReference type="NCBI Taxonomy" id="1121305"/>
    <lineage>
        <taxon>Bacteria</taxon>
        <taxon>Bacillati</taxon>
        <taxon>Bacillota</taxon>
        <taxon>Clostridia</taxon>
        <taxon>Eubacteriales</taxon>
        <taxon>Clostridiaceae</taxon>
        <taxon>Clostridium</taxon>
    </lineage>
</organism>
<dbReference type="FunFam" id="3.40.50.720:FF:000400">
    <property type="entry name" value="UDP-glucose 6-dehydrogenase"/>
    <property type="match status" value="1"/>
</dbReference>
<dbReference type="Proteomes" id="UP000075374">
    <property type="component" value="Unassembled WGS sequence"/>
</dbReference>
<feature type="binding site" evidence="13">
    <location>
        <position position="118"/>
    </location>
    <ligand>
        <name>NAD(+)</name>
        <dbReference type="ChEBI" id="CHEBI:57540"/>
    </ligand>
</feature>
<evidence type="ECO:0000256" key="1">
    <source>
        <dbReference type="ARBA" id="ARBA00004701"/>
    </source>
</evidence>
<keyword evidence="5" id="KW-0972">Capsule biogenesis/degradation</keyword>
<feature type="active site" description="Nucleophile" evidence="11">
    <location>
        <position position="253"/>
    </location>
</feature>
<dbReference type="Pfam" id="PF03721">
    <property type="entry name" value="UDPG_MGDP_dh_N"/>
    <property type="match status" value="1"/>
</dbReference>
<comment type="pathway">
    <text evidence="1">Nucleotide-sugar biosynthesis; UDP-alpha-D-glucuronate biosynthesis; UDP-alpha-D-glucuronate from UDP-alpha-D-glucose: step 1/1.</text>
</comment>
<feature type="binding site" evidence="13">
    <location>
        <position position="83"/>
    </location>
    <ligand>
        <name>NAD(+)</name>
        <dbReference type="ChEBI" id="CHEBI:57540"/>
    </ligand>
</feature>
<feature type="binding site" evidence="12">
    <location>
        <position position="306"/>
    </location>
    <ligand>
        <name>substrate</name>
    </ligand>
</feature>
<dbReference type="STRING" id="1121305.CLCOL_24290"/>
<feature type="binding site" evidence="12">
    <location>
        <position position="307"/>
    </location>
    <ligand>
        <name>substrate</name>
    </ligand>
</feature>
<dbReference type="InterPro" id="IPR036291">
    <property type="entry name" value="NAD(P)-bd_dom_sf"/>
</dbReference>
<feature type="binding site" evidence="12">
    <location>
        <position position="388"/>
    </location>
    <ligand>
        <name>substrate</name>
    </ligand>
</feature>
<evidence type="ECO:0000313" key="16">
    <source>
        <dbReference type="Proteomes" id="UP000075374"/>
    </source>
</evidence>
<dbReference type="PATRIC" id="fig|1121305.3.peg.2412"/>
<dbReference type="FunFam" id="3.40.50.720:FF:000297">
    <property type="entry name" value="UDP-glucose 6-dehydrogenase"/>
    <property type="match status" value="1"/>
</dbReference>
<keyword evidence="16" id="KW-1185">Reference proteome</keyword>
<dbReference type="RefSeq" id="WP_061859195.1">
    <property type="nucleotide sequence ID" value="NZ_LTBB01000017.1"/>
</dbReference>
<dbReference type="PIRSF" id="PIRSF500134">
    <property type="entry name" value="UDPglc_DH_bac"/>
    <property type="match status" value="1"/>
</dbReference>
<dbReference type="GO" id="GO:0003979">
    <property type="term" value="F:UDP-glucose 6-dehydrogenase activity"/>
    <property type="evidence" value="ECO:0007669"/>
    <property type="project" value="UniProtKB-EC"/>
</dbReference>
<evidence type="ECO:0000313" key="15">
    <source>
        <dbReference type="EMBL" id="KYH27962.1"/>
    </source>
</evidence>
<dbReference type="SUPFAM" id="SSF51735">
    <property type="entry name" value="NAD(P)-binding Rossmann-fold domains"/>
    <property type="match status" value="1"/>
</dbReference>
<dbReference type="InterPro" id="IPR014027">
    <property type="entry name" value="UDP-Glc/GDP-Man_DH_C"/>
</dbReference>